<evidence type="ECO:0000313" key="3">
    <source>
        <dbReference type="EMBL" id="MDV5089022.1"/>
    </source>
</evidence>
<sequence>MDLQKLIYEVKDGAATITMNYPKNLNAVDESMADELIWAFDAANEDPAVKVIVLKGGEKAFSAGGDVGYFYKLATSGESVNMDSLIEKVGIIAQKIKTLDKIVISSVSGAAAGAGVSLALSADFVIATENTKIIMAFVNLGLAPDTGSTYLLVKQLGEKRAFEYCATGTPIGAEDAKNWGLITRVVPIEALEEETNKLASKIAAGPLVAYKNIKKQIYGAAFEQYSTFLRDVEATTQRECAATEDFIEGVKAFVEKRKAEFQGK</sequence>
<dbReference type="InterPro" id="IPR001753">
    <property type="entry name" value="Enoyl-CoA_hydra/iso"/>
</dbReference>
<dbReference type="PANTHER" id="PTHR43459:SF1">
    <property type="entry name" value="EG:BACN32G11.4 PROTEIN"/>
    <property type="match status" value="1"/>
</dbReference>
<dbReference type="Gene3D" id="1.10.12.10">
    <property type="entry name" value="Lyase 2-enoyl-coa Hydratase, Chain A, domain 2"/>
    <property type="match status" value="1"/>
</dbReference>
<dbReference type="Proteomes" id="UP001272515">
    <property type="component" value="Unassembled WGS sequence"/>
</dbReference>
<accession>A0ABU3ZAS1</accession>
<keyword evidence="4" id="KW-1185">Reference proteome</keyword>
<dbReference type="Pfam" id="PF00378">
    <property type="entry name" value="ECH_1"/>
    <property type="match status" value="1"/>
</dbReference>
<dbReference type="PROSITE" id="PS00166">
    <property type="entry name" value="ENOYL_COA_HYDRATASE"/>
    <property type="match status" value="1"/>
</dbReference>
<dbReference type="EMBL" id="JAWJZB010000011">
    <property type="protein sequence ID" value="MDV5089022.1"/>
    <property type="molecule type" value="Genomic_DNA"/>
</dbReference>
<dbReference type="SUPFAM" id="SSF52096">
    <property type="entry name" value="ClpP/crotonase"/>
    <property type="match status" value="1"/>
</dbReference>
<dbReference type="InterPro" id="IPR029045">
    <property type="entry name" value="ClpP/crotonase-like_dom_sf"/>
</dbReference>
<evidence type="ECO:0000256" key="1">
    <source>
        <dbReference type="ARBA" id="ARBA00005254"/>
    </source>
</evidence>
<reference evidence="3 4" key="1">
    <citation type="submission" date="2023-10" db="EMBL/GenBank/DDBJ databases">
        <title>Veillonella sp. nov., isolated from a pig farm feces dump.</title>
        <authorList>
            <person name="Chang Y.-H."/>
        </authorList>
    </citation>
    <scope>NUCLEOTIDE SEQUENCE [LARGE SCALE GENOMIC DNA]</scope>
    <source>
        <strain evidence="3 4">YH-vei2233</strain>
    </source>
</reference>
<organism evidence="3 4">
    <name type="scientific">Veillonella absiana</name>
    <dbReference type="NCBI Taxonomy" id="3079305"/>
    <lineage>
        <taxon>Bacteria</taxon>
        <taxon>Bacillati</taxon>
        <taxon>Bacillota</taxon>
        <taxon>Negativicutes</taxon>
        <taxon>Veillonellales</taxon>
        <taxon>Veillonellaceae</taxon>
        <taxon>Veillonella</taxon>
    </lineage>
</organism>
<evidence type="ECO:0000313" key="4">
    <source>
        <dbReference type="Proteomes" id="UP001272515"/>
    </source>
</evidence>
<comment type="caution">
    <text evidence="3">The sequence shown here is derived from an EMBL/GenBank/DDBJ whole genome shotgun (WGS) entry which is preliminary data.</text>
</comment>
<dbReference type="RefSeq" id="WP_317330391.1">
    <property type="nucleotide sequence ID" value="NZ_JAWJZA010000012.1"/>
</dbReference>
<protein>
    <submittedName>
        <fullName evidence="3">Enoyl-CoA hydratase/isomerase family protein</fullName>
    </submittedName>
</protein>
<dbReference type="PANTHER" id="PTHR43459">
    <property type="entry name" value="ENOYL-COA HYDRATASE"/>
    <property type="match status" value="1"/>
</dbReference>
<proteinExistence type="inferred from homology"/>
<dbReference type="InterPro" id="IPR014748">
    <property type="entry name" value="Enoyl-CoA_hydra_C"/>
</dbReference>
<dbReference type="InterPro" id="IPR018376">
    <property type="entry name" value="Enoyl-CoA_hyd/isom_CS"/>
</dbReference>
<comment type="similarity">
    <text evidence="1 2">Belongs to the enoyl-CoA hydratase/isomerase family.</text>
</comment>
<dbReference type="CDD" id="cd06558">
    <property type="entry name" value="crotonase-like"/>
    <property type="match status" value="1"/>
</dbReference>
<evidence type="ECO:0000256" key="2">
    <source>
        <dbReference type="RuleBase" id="RU003707"/>
    </source>
</evidence>
<name>A0ABU3ZAS1_9FIRM</name>
<gene>
    <name evidence="3" type="ORF">RVY80_09330</name>
</gene>
<dbReference type="Gene3D" id="3.90.226.10">
    <property type="entry name" value="2-enoyl-CoA Hydratase, Chain A, domain 1"/>
    <property type="match status" value="1"/>
</dbReference>